<dbReference type="GO" id="GO:0016810">
    <property type="term" value="F:hydrolase activity, acting on carbon-nitrogen (but not peptide) bonds"/>
    <property type="evidence" value="ECO:0007669"/>
    <property type="project" value="InterPro"/>
</dbReference>
<evidence type="ECO:0000313" key="4">
    <source>
        <dbReference type="EMBL" id="ETI67549.1"/>
    </source>
</evidence>
<gene>
    <name evidence="4" type="ORF">BAVI_17007</name>
</gene>
<proteinExistence type="predicted"/>
<sequence length="418" mass="49659">MINKCGQYIKSLKKKYHQSRYWGYLYRNMVKQIDSYNEKPKEYIPYINKPGIAFSFDDSYRVYDWYKYGKDMFGYYNVKVTFNMNGVHPLKNNREHTQDEIDKLLELQANGHEIAHHSFKHKPALEYSALYGYEKWIKDEIETLLSWMEKQSHSKTNERFKKPVSFVFPHFIYNNETLNRLIPKYFKIARGHLKKDNLTSFNHVGFAPSICLDDYYSCNTYYIKKIIKLTKKTGRNLILTCHSILPEDVNHNFYGEGEKAKKWGTWSTSPKLIQTIINEARKNDMEFYTTSELAGIATFIDRNFEMAVREKISNLDRWIEIKELSKVKELDLNNRGISNLDGLEYFLNLEKLNLSNNPISDFRLLKKLPKLRHVNTENNPLKQRKKVKEYSMVVKSILLFFTLKVIPFVKFFEILELG</sequence>
<protein>
    <submittedName>
        <fullName evidence="4">Polysaccharide deacetylase</fullName>
    </submittedName>
</protein>
<dbReference type="PANTHER" id="PTHR46652">
    <property type="entry name" value="LEUCINE-RICH REPEAT AND IQ DOMAIN-CONTAINING PROTEIN 1-RELATED"/>
    <property type="match status" value="1"/>
</dbReference>
<dbReference type="InterPro" id="IPR032675">
    <property type="entry name" value="LRR_dom_sf"/>
</dbReference>
<dbReference type="AlphaFoldDB" id="A0AB94IKJ2"/>
<dbReference type="InterPro" id="IPR001611">
    <property type="entry name" value="Leu-rich_rpt"/>
</dbReference>
<dbReference type="Pfam" id="PF01522">
    <property type="entry name" value="Polysacc_deac_1"/>
    <property type="match status" value="1"/>
</dbReference>
<dbReference type="PROSITE" id="PS51450">
    <property type="entry name" value="LRR"/>
    <property type="match status" value="1"/>
</dbReference>
<evidence type="ECO:0000256" key="2">
    <source>
        <dbReference type="ARBA" id="ARBA00022737"/>
    </source>
</evidence>
<keyword evidence="2" id="KW-0677">Repeat</keyword>
<dbReference type="GO" id="GO:0005975">
    <property type="term" value="P:carbohydrate metabolic process"/>
    <property type="evidence" value="ECO:0007669"/>
    <property type="project" value="InterPro"/>
</dbReference>
<evidence type="ECO:0000313" key="5">
    <source>
        <dbReference type="Proteomes" id="UP000018877"/>
    </source>
</evidence>
<dbReference type="Gene3D" id="3.80.10.10">
    <property type="entry name" value="Ribonuclease Inhibitor"/>
    <property type="match status" value="1"/>
</dbReference>
<evidence type="ECO:0000256" key="1">
    <source>
        <dbReference type="ARBA" id="ARBA00022614"/>
    </source>
</evidence>
<dbReference type="SUPFAM" id="SSF52075">
    <property type="entry name" value="Outer arm dynein light chain 1"/>
    <property type="match status" value="1"/>
</dbReference>
<dbReference type="PANTHER" id="PTHR46652:SF3">
    <property type="entry name" value="LEUCINE-RICH REPEAT-CONTAINING PROTEIN 9"/>
    <property type="match status" value="1"/>
</dbReference>
<dbReference type="PROSITE" id="PS51677">
    <property type="entry name" value="NODB"/>
    <property type="match status" value="1"/>
</dbReference>
<dbReference type="Gene3D" id="3.20.20.370">
    <property type="entry name" value="Glycoside hydrolase/deacetylase"/>
    <property type="match status" value="1"/>
</dbReference>
<dbReference type="InterPro" id="IPR050836">
    <property type="entry name" value="SDS22/Internalin_LRR"/>
</dbReference>
<reference evidence="4 5" key="1">
    <citation type="journal article" date="2014" name="Environ. Microbiol.">
        <title>The nitrate-ammonifying and nosZ-carrying bacterium Bacillus vireti is a potent source and sink for nitric and nitrous oxide under high nitrate conditions.</title>
        <authorList>
            <person name="Mania D."/>
            <person name="Heylen K."/>
            <person name="van Spanning R.J."/>
            <person name="Frostegard A."/>
        </authorList>
    </citation>
    <scope>NUCLEOTIDE SEQUENCE [LARGE SCALE GENOMIC DNA]</scope>
    <source>
        <strain evidence="4 5">LMG 21834</strain>
    </source>
</reference>
<feature type="domain" description="NodB homology" evidence="3">
    <location>
        <begin position="50"/>
        <end position="288"/>
    </location>
</feature>
<dbReference type="InterPro" id="IPR002509">
    <property type="entry name" value="NODB_dom"/>
</dbReference>
<dbReference type="Pfam" id="PF12799">
    <property type="entry name" value="LRR_4"/>
    <property type="match status" value="1"/>
</dbReference>
<keyword evidence="5" id="KW-1185">Reference proteome</keyword>
<dbReference type="InterPro" id="IPR011330">
    <property type="entry name" value="Glyco_hydro/deAcase_b/a-brl"/>
</dbReference>
<keyword evidence="1" id="KW-0433">Leucine-rich repeat</keyword>
<evidence type="ECO:0000259" key="3">
    <source>
        <dbReference type="PROSITE" id="PS51677"/>
    </source>
</evidence>
<name>A0AB94IKJ2_9BACI</name>
<dbReference type="InterPro" id="IPR025875">
    <property type="entry name" value="Leu-rich_rpt_4"/>
</dbReference>
<dbReference type="RefSeq" id="WP_024029580.1">
    <property type="nucleotide sequence ID" value="NZ_ALAN01000092.1"/>
</dbReference>
<accession>A0AB94IKJ2</accession>
<organism evidence="4 5">
    <name type="scientific">Neobacillus vireti LMG 21834</name>
    <dbReference type="NCBI Taxonomy" id="1131730"/>
    <lineage>
        <taxon>Bacteria</taxon>
        <taxon>Bacillati</taxon>
        <taxon>Bacillota</taxon>
        <taxon>Bacilli</taxon>
        <taxon>Bacillales</taxon>
        <taxon>Bacillaceae</taxon>
        <taxon>Neobacillus</taxon>
    </lineage>
</organism>
<dbReference type="Proteomes" id="UP000018877">
    <property type="component" value="Unassembled WGS sequence"/>
</dbReference>
<comment type="caution">
    <text evidence="4">The sequence shown here is derived from an EMBL/GenBank/DDBJ whole genome shotgun (WGS) entry which is preliminary data.</text>
</comment>
<dbReference type="EMBL" id="ALAN01000092">
    <property type="protein sequence ID" value="ETI67549.1"/>
    <property type="molecule type" value="Genomic_DNA"/>
</dbReference>
<dbReference type="SUPFAM" id="SSF88713">
    <property type="entry name" value="Glycoside hydrolase/deacetylase"/>
    <property type="match status" value="1"/>
</dbReference>